<dbReference type="GO" id="GO:0016301">
    <property type="term" value="F:kinase activity"/>
    <property type="evidence" value="ECO:0007669"/>
    <property type="project" value="UniProtKB-KW"/>
</dbReference>
<proteinExistence type="inferred from homology"/>
<dbReference type="InterPro" id="IPR015813">
    <property type="entry name" value="Pyrv/PenolPyrv_kinase-like_dom"/>
</dbReference>
<dbReference type="Pfam" id="PF01590">
    <property type="entry name" value="GAF"/>
    <property type="match status" value="1"/>
</dbReference>
<dbReference type="RefSeq" id="WP_108984398.1">
    <property type="nucleotide sequence ID" value="NZ_BFBR01000003.1"/>
</dbReference>
<keyword evidence="12" id="KW-0418">Kinase</keyword>
<protein>
    <recommendedName>
        <fullName evidence="5">phosphoenolpyruvate--protein phosphotransferase</fullName>
        <ecNumber evidence="5">2.7.3.9</ecNumber>
    </recommendedName>
</protein>
<dbReference type="SUPFAM" id="SSF47831">
    <property type="entry name" value="Enzyme I of the PEP:sugar phosphotransferase system HPr-binding (sub)domain"/>
    <property type="match status" value="1"/>
</dbReference>
<evidence type="ECO:0000256" key="10">
    <source>
        <dbReference type="ARBA" id="ARBA00022683"/>
    </source>
</evidence>
<evidence type="ECO:0000256" key="1">
    <source>
        <dbReference type="ARBA" id="ARBA00000683"/>
    </source>
</evidence>
<dbReference type="GO" id="GO:0005737">
    <property type="term" value="C:cytoplasm"/>
    <property type="evidence" value="ECO:0007669"/>
    <property type="project" value="UniProtKB-SubCell"/>
</dbReference>
<dbReference type="InterPro" id="IPR040442">
    <property type="entry name" value="Pyrv_kinase-like_dom_sf"/>
</dbReference>
<dbReference type="Pfam" id="PF00391">
    <property type="entry name" value="PEP-utilizers"/>
    <property type="match status" value="1"/>
</dbReference>
<evidence type="ECO:0000256" key="5">
    <source>
        <dbReference type="ARBA" id="ARBA00012232"/>
    </source>
</evidence>
<sequence>MSPVSSGTAGGSRVLLRRLRDVMVQDADTQTRLDRIVAQIGTTMVADVCSIYLRRADGSLELFATEGLSRDAVHRTRMKAGEGLVGLVAEGVEPISLADAPKHRRFSYRPETGEDPFQSFLGVPVLRSGRVVGVLVVQNRYARTYEDDEIEALQLIATVLAEIVSVEDLTGALSEFQIKPTAPETLKGRTYAPGLASGQALLHDPDVEPTRYLSDDPIAEETRLNEGLEKLRSGLEALLAGDVQTLGGTSYEVLETFHLLSQDRSWERRLRDGVKNGLTAEASVEQVRSEHRARMTSAKDGYLRDRLADLEELDNRLLRYLSGDAGERKDAPEDSILVARDIGPAELLEYGRGRIKAILLEDGSPSSHAAIVAKAMGVPMIGQLPNLLSRVEAGDTIIVDANEAQAYLRPDRMVSAALHSRFEAQSAEQQLFAATRDLPSQTLDGQTIHLLLNAGLTIDLEQLATTGASGVGLYRTEFQFMIADSLPRLDAQTALYTEALDLADGRPVTFRTLDLGGDKVAAYMPTEREENPAMGWRAVRMGLDRPGLSRYQLRALVRAAEGRLLRVMFPLVAEVDEFHRAKDLLDKELAWARANGRAGPSKVQTGVMIEAPSLAWDTAHIAQYADFLSIGTNDLMQFFFAADRGTAKVADRYDILSRPALTFLKHIRDAAGDTPVSICGEHAGRPLEAMAMIGLGFRRLSMPAGGIGPVKRMLMSLNGEEFARTLACLLHEGDVNLRNALKNYAKAHKVIVN</sequence>
<dbReference type="InterPro" id="IPR036637">
    <property type="entry name" value="Phosphohistidine_dom_sf"/>
</dbReference>
<keyword evidence="6" id="KW-0813">Transport</keyword>
<feature type="domain" description="GAF" evidence="14">
    <location>
        <begin position="28"/>
        <end position="174"/>
    </location>
</feature>
<dbReference type="SMART" id="SM00065">
    <property type="entry name" value="GAF"/>
    <property type="match status" value="1"/>
</dbReference>
<evidence type="ECO:0000256" key="6">
    <source>
        <dbReference type="ARBA" id="ARBA00022448"/>
    </source>
</evidence>
<dbReference type="Gene3D" id="3.50.30.10">
    <property type="entry name" value="Phosphohistidine domain"/>
    <property type="match status" value="1"/>
</dbReference>
<comment type="caution">
    <text evidence="15">The sequence shown here is derived from an EMBL/GenBank/DDBJ whole genome shotgun (WGS) entry which is preliminary data.</text>
</comment>
<evidence type="ECO:0000256" key="8">
    <source>
        <dbReference type="ARBA" id="ARBA00022597"/>
    </source>
</evidence>
<dbReference type="InterPro" id="IPR008731">
    <property type="entry name" value="PTS_EIN"/>
</dbReference>
<dbReference type="EMBL" id="BFBR01000003">
    <property type="protein sequence ID" value="GBF57512.1"/>
    <property type="molecule type" value="Genomic_DNA"/>
</dbReference>
<dbReference type="GO" id="GO:0046872">
    <property type="term" value="F:metal ion binding"/>
    <property type="evidence" value="ECO:0007669"/>
    <property type="project" value="UniProtKB-KW"/>
</dbReference>
<reference evidence="15 16" key="1">
    <citation type="journal article" date="2018" name="Genome Announc.">
        <title>Draft Genome Sequence of "Candidatus Phycosocius bacilliformis," an Alphaproteobacterial Ectosymbiont of the Hydrocarbon-Producing Green Alga Botryococcus braunii.</title>
        <authorList>
            <person name="Tanabe Y."/>
            <person name="Yamaguchi H."/>
            <person name="Watanabe M.M."/>
        </authorList>
    </citation>
    <scope>NUCLEOTIDE SEQUENCE [LARGE SCALE GENOMIC DNA]</scope>
    <source>
        <strain evidence="15 16">BOTRYCO-2</strain>
    </source>
</reference>
<dbReference type="InterPro" id="IPR036618">
    <property type="entry name" value="PtsI_HPr-bd_sf"/>
</dbReference>
<dbReference type="Pfam" id="PF02896">
    <property type="entry name" value="PEP-utilizers_C"/>
    <property type="match status" value="1"/>
</dbReference>
<comment type="subcellular location">
    <subcellularLocation>
        <location evidence="3">Cytoplasm</location>
    </subcellularLocation>
</comment>
<keyword evidence="7" id="KW-0963">Cytoplasm</keyword>
<dbReference type="OrthoDB" id="9765468at2"/>
<evidence type="ECO:0000313" key="15">
    <source>
        <dbReference type="EMBL" id="GBF57512.1"/>
    </source>
</evidence>
<evidence type="ECO:0000256" key="12">
    <source>
        <dbReference type="ARBA" id="ARBA00022777"/>
    </source>
</evidence>
<dbReference type="InterPro" id="IPR006318">
    <property type="entry name" value="PTS_EI-like"/>
</dbReference>
<keyword evidence="11" id="KW-0479">Metal-binding</keyword>
<keyword evidence="10" id="KW-0598">Phosphotransferase system</keyword>
<dbReference type="Gene3D" id="3.30.450.40">
    <property type="match status" value="1"/>
</dbReference>
<dbReference type="InterPro" id="IPR029016">
    <property type="entry name" value="GAF-like_dom_sf"/>
</dbReference>
<dbReference type="Gene3D" id="1.10.274.10">
    <property type="entry name" value="PtsI, HPr-binding domain"/>
    <property type="match status" value="1"/>
</dbReference>
<dbReference type="PANTHER" id="PTHR46244:SF6">
    <property type="entry name" value="PHOSPHOENOLPYRUVATE-PROTEIN PHOSPHOTRANSFERASE"/>
    <property type="match status" value="1"/>
</dbReference>
<gene>
    <name evidence="15" type="primary">ptsP</name>
    <name evidence="15" type="ORF">PbB2_01179</name>
</gene>
<dbReference type="SUPFAM" id="SSF55781">
    <property type="entry name" value="GAF domain-like"/>
    <property type="match status" value="1"/>
</dbReference>
<dbReference type="PANTHER" id="PTHR46244">
    <property type="entry name" value="PHOSPHOENOLPYRUVATE-PROTEIN PHOSPHOTRANSFERASE"/>
    <property type="match status" value="1"/>
</dbReference>
<comment type="similarity">
    <text evidence="4">Belongs to the PEP-utilizing enzyme family.</text>
</comment>
<evidence type="ECO:0000256" key="9">
    <source>
        <dbReference type="ARBA" id="ARBA00022679"/>
    </source>
</evidence>
<keyword evidence="8" id="KW-0762">Sugar transport</keyword>
<dbReference type="AlphaFoldDB" id="A0A2P2E8X3"/>
<dbReference type="Pfam" id="PF05524">
    <property type="entry name" value="PEP-utilisers_N"/>
    <property type="match status" value="1"/>
</dbReference>
<dbReference type="NCBIfam" id="TIGR01417">
    <property type="entry name" value="PTS_I_fam"/>
    <property type="match status" value="1"/>
</dbReference>
<dbReference type="Gene3D" id="3.20.20.60">
    <property type="entry name" value="Phosphoenolpyruvate-binding domains"/>
    <property type="match status" value="1"/>
</dbReference>
<keyword evidence="16" id="KW-1185">Reference proteome</keyword>
<dbReference type="SUPFAM" id="SSF52009">
    <property type="entry name" value="Phosphohistidine domain"/>
    <property type="match status" value="1"/>
</dbReference>
<accession>A0A2P2E8X3</accession>
<dbReference type="GO" id="GO:0009401">
    <property type="term" value="P:phosphoenolpyruvate-dependent sugar phosphotransferase system"/>
    <property type="evidence" value="ECO:0007669"/>
    <property type="project" value="UniProtKB-KW"/>
</dbReference>
<dbReference type="InterPro" id="IPR003018">
    <property type="entry name" value="GAF"/>
</dbReference>
<evidence type="ECO:0000256" key="4">
    <source>
        <dbReference type="ARBA" id="ARBA00007837"/>
    </source>
</evidence>
<dbReference type="SUPFAM" id="SSF51621">
    <property type="entry name" value="Phosphoenolpyruvate/pyruvate domain"/>
    <property type="match status" value="1"/>
</dbReference>
<organism evidence="15 16">
    <name type="scientific">Candidatus Phycosocius bacilliformis</name>
    <dbReference type="NCBI Taxonomy" id="1445552"/>
    <lineage>
        <taxon>Bacteria</taxon>
        <taxon>Pseudomonadati</taxon>
        <taxon>Pseudomonadota</taxon>
        <taxon>Alphaproteobacteria</taxon>
        <taxon>Caulobacterales</taxon>
        <taxon>Caulobacterales incertae sedis</taxon>
        <taxon>Candidatus Phycosocius</taxon>
    </lineage>
</organism>
<dbReference type="InterPro" id="IPR008279">
    <property type="entry name" value="PEP-util_enz_mobile_dom"/>
</dbReference>
<keyword evidence="9 15" id="KW-0808">Transferase</keyword>
<name>A0A2P2E8X3_9PROT</name>
<evidence type="ECO:0000256" key="3">
    <source>
        <dbReference type="ARBA" id="ARBA00004496"/>
    </source>
</evidence>
<evidence type="ECO:0000256" key="2">
    <source>
        <dbReference type="ARBA" id="ARBA00001946"/>
    </source>
</evidence>
<keyword evidence="15" id="KW-0670">Pyruvate</keyword>
<dbReference type="EC" id="2.7.3.9" evidence="5"/>
<evidence type="ECO:0000256" key="13">
    <source>
        <dbReference type="ARBA" id="ARBA00022842"/>
    </source>
</evidence>
<comment type="catalytic activity">
    <reaction evidence="1">
        <text>L-histidyl-[protein] + phosphoenolpyruvate = N(pros)-phospho-L-histidyl-[protein] + pyruvate</text>
        <dbReference type="Rhea" id="RHEA:23880"/>
        <dbReference type="Rhea" id="RHEA-COMP:9745"/>
        <dbReference type="Rhea" id="RHEA-COMP:9746"/>
        <dbReference type="ChEBI" id="CHEBI:15361"/>
        <dbReference type="ChEBI" id="CHEBI:29979"/>
        <dbReference type="ChEBI" id="CHEBI:58702"/>
        <dbReference type="ChEBI" id="CHEBI:64837"/>
        <dbReference type="EC" id="2.7.3.9"/>
    </reaction>
</comment>
<dbReference type="GO" id="GO:0008965">
    <property type="term" value="F:phosphoenolpyruvate-protein phosphotransferase activity"/>
    <property type="evidence" value="ECO:0007669"/>
    <property type="project" value="UniProtKB-EC"/>
</dbReference>
<keyword evidence="13" id="KW-0460">Magnesium</keyword>
<evidence type="ECO:0000313" key="16">
    <source>
        <dbReference type="Proteomes" id="UP000245086"/>
    </source>
</evidence>
<evidence type="ECO:0000256" key="11">
    <source>
        <dbReference type="ARBA" id="ARBA00022723"/>
    </source>
</evidence>
<dbReference type="InterPro" id="IPR000121">
    <property type="entry name" value="PEP_util_C"/>
</dbReference>
<dbReference type="PRINTS" id="PR01736">
    <property type="entry name" value="PHPHTRNFRASE"/>
</dbReference>
<evidence type="ECO:0000259" key="14">
    <source>
        <dbReference type="SMART" id="SM00065"/>
    </source>
</evidence>
<evidence type="ECO:0000256" key="7">
    <source>
        <dbReference type="ARBA" id="ARBA00022490"/>
    </source>
</evidence>
<dbReference type="Proteomes" id="UP000245086">
    <property type="component" value="Unassembled WGS sequence"/>
</dbReference>
<dbReference type="InterPro" id="IPR050499">
    <property type="entry name" value="PEP-utilizing_PTS_enzyme"/>
</dbReference>
<comment type="cofactor">
    <cofactor evidence="2">
        <name>Mg(2+)</name>
        <dbReference type="ChEBI" id="CHEBI:18420"/>
    </cofactor>
</comment>